<organism evidence="2 3">
    <name type="scientific">Linnemannia hyalina</name>
    <dbReference type="NCBI Taxonomy" id="64524"/>
    <lineage>
        <taxon>Eukaryota</taxon>
        <taxon>Fungi</taxon>
        <taxon>Fungi incertae sedis</taxon>
        <taxon>Mucoromycota</taxon>
        <taxon>Mortierellomycotina</taxon>
        <taxon>Mortierellomycetes</taxon>
        <taxon>Mortierellales</taxon>
        <taxon>Mortierellaceae</taxon>
        <taxon>Linnemannia</taxon>
    </lineage>
</organism>
<comment type="caution">
    <text evidence="2">The sequence shown here is derived from an EMBL/GenBank/DDBJ whole genome shotgun (WGS) entry which is preliminary data.</text>
</comment>
<name>A0A9P7XSV0_9FUNG</name>
<dbReference type="Proteomes" id="UP000707451">
    <property type="component" value="Unassembled WGS sequence"/>
</dbReference>
<feature type="region of interest" description="Disordered" evidence="1">
    <location>
        <begin position="1"/>
        <end position="62"/>
    </location>
</feature>
<dbReference type="OrthoDB" id="10377225at2759"/>
<evidence type="ECO:0000256" key="1">
    <source>
        <dbReference type="SAM" id="MobiDB-lite"/>
    </source>
</evidence>
<gene>
    <name evidence="2" type="ORF">KI688_001241</name>
</gene>
<proteinExistence type="predicted"/>
<feature type="compositionally biased region" description="Polar residues" evidence="1">
    <location>
        <begin position="1"/>
        <end position="19"/>
    </location>
</feature>
<dbReference type="AlphaFoldDB" id="A0A9P7XSV0"/>
<sequence length="82" mass="8894">MVAKRQSSIASRPLSSTEGSMDDEVIAFNEPTEFIPDSPQPLNDDPTPATAEPRSPPPPTDPAVVVFIVVHETYVGDEEKNM</sequence>
<dbReference type="EMBL" id="JAHRHY010000010">
    <property type="protein sequence ID" value="KAG9066022.1"/>
    <property type="molecule type" value="Genomic_DNA"/>
</dbReference>
<protein>
    <submittedName>
        <fullName evidence="2">Uncharacterized protein</fullName>
    </submittedName>
</protein>
<evidence type="ECO:0000313" key="3">
    <source>
        <dbReference type="Proteomes" id="UP000707451"/>
    </source>
</evidence>
<keyword evidence="3" id="KW-1185">Reference proteome</keyword>
<reference evidence="2" key="1">
    <citation type="submission" date="2021-06" db="EMBL/GenBank/DDBJ databases">
        <title>Genome Sequence of Mortierella hyaline Strain SCG-10, a Cold-Adapted, Nitrate-Reducing Fungus Isolated from Soil in Minnesota, USA.</title>
        <authorList>
            <person name="Aldossari N."/>
        </authorList>
    </citation>
    <scope>NUCLEOTIDE SEQUENCE</scope>
    <source>
        <strain evidence="2">SCG-10</strain>
    </source>
</reference>
<accession>A0A9P7XSV0</accession>
<evidence type="ECO:0000313" key="2">
    <source>
        <dbReference type="EMBL" id="KAG9066022.1"/>
    </source>
</evidence>